<comment type="subcellular location">
    <subcellularLocation>
        <location evidence="2 14">Periplasm</location>
    </subcellularLocation>
</comment>
<evidence type="ECO:0000256" key="14">
    <source>
        <dbReference type="PIRNR" id="PIRNR006105"/>
    </source>
</evidence>
<evidence type="ECO:0000256" key="9">
    <source>
        <dbReference type="ARBA" id="ARBA00022729"/>
    </source>
</evidence>
<keyword evidence="10 14" id="KW-0574">Periplasm</keyword>
<evidence type="ECO:0000256" key="17">
    <source>
        <dbReference type="SAM" id="SignalP"/>
    </source>
</evidence>
<dbReference type="PANTHER" id="PTHR38604:SF1">
    <property type="entry name" value="PERIPLASMIC NITRATE REDUCTASE, ELECTRON TRANSFER SUBUNIT"/>
    <property type="match status" value="1"/>
</dbReference>
<keyword evidence="19" id="KW-1185">Reference proteome</keyword>
<dbReference type="Gene3D" id="1.10.1130.10">
    <property type="entry name" value="Flavocytochrome C3, Chain A"/>
    <property type="match status" value="1"/>
</dbReference>
<feature type="binding site" description="axial binding residue" evidence="16">
    <location>
        <position position="122"/>
    </location>
    <ligand>
        <name>heme c</name>
        <dbReference type="ChEBI" id="CHEBI:61717"/>
        <label>2</label>
    </ligand>
    <ligandPart>
        <name>Fe</name>
        <dbReference type="ChEBI" id="CHEBI:18248"/>
    </ligandPart>
</feature>
<evidence type="ECO:0000313" key="18">
    <source>
        <dbReference type="EMBL" id="NEY92055.1"/>
    </source>
</evidence>
<evidence type="ECO:0000256" key="16">
    <source>
        <dbReference type="PIRSR" id="PIRSR006105-2"/>
    </source>
</evidence>
<comment type="similarity">
    <text evidence="3 14">Belongs to the NapB family.</text>
</comment>
<keyword evidence="9 17" id="KW-0732">Signal</keyword>
<feature type="binding site" description="covalent" evidence="15">
    <location>
        <position position="118"/>
    </location>
    <ligand>
        <name>heme c</name>
        <dbReference type="ChEBI" id="CHEBI:61717"/>
        <label>2</label>
    </ligand>
</feature>
<dbReference type="SUPFAM" id="SSF48695">
    <property type="entry name" value="Multiheme cytochromes"/>
    <property type="match status" value="1"/>
</dbReference>
<proteinExistence type="inferred from homology"/>
<keyword evidence="11 14" id="KW-0249">Electron transport</keyword>
<feature type="binding site" description="axial binding residue" evidence="16">
    <location>
        <position position="82"/>
    </location>
    <ligand>
        <name>heme c</name>
        <dbReference type="ChEBI" id="CHEBI:61717"/>
        <label>1</label>
    </ligand>
    <ligandPart>
        <name>Fe</name>
        <dbReference type="ChEBI" id="CHEBI:18248"/>
    </ligandPart>
</feature>
<protein>
    <recommendedName>
        <fullName evidence="5 14">Periplasmic nitrate reductase, electron transfer subunit</fullName>
    </recommendedName>
    <alternativeName>
        <fullName evidence="13 14">Diheme cytochrome c NapB</fullName>
    </alternativeName>
</protein>
<dbReference type="GO" id="GO:0046872">
    <property type="term" value="F:metal ion binding"/>
    <property type="evidence" value="ECO:0007669"/>
    <property type="project" value="UniProtKB-KW"/>
</dbReference>
<reference evidence="18 19" key="1">
    <citation type="submission" date="2020-02" db="EMBL/GenBank/DDBJ databases">
        <authorList>
            <person name="Chen W.-M."/>
        </authorList>
    </citation>
    <scope>NUCLEOTIDE SEQUENCE [LARGE SCALE GENOMIC DNA]</scope>
    <source>
        <strain evidence="18 19">KMS-5</strain>
    </source>
</reference>
<dbReference type="InterPro" id="IPR005591">
    <property type="entry name" value="NapB"/>
</dbReference>
<feature type="binding site" description="axial binding residue" evidence="16">
    <location>
        <position position="64"/>
    </location>
    <ligand>
        <name>heme c</name>
        <dbReference type="ChEBI" id="CHEBI:61717"/>
        <label>1</label>
    </ligand>
    <ligandPart>
        <name>Fe</name>
        <dbReference type="ChEBI" id="CHEBI:18248"/>
    </ligandPart>
</feature>
<evidence type="ECO:0000256" key="4">
    <source>
        <dbReference type="ARBA" id="ARBA00011752"/>
    </source>
</evidence>
<sequence>MLKRFAFAVALLAATAAMAENQLGGLRPDTPLAEESEAPQIPAVVNSDVRQVRNYPDQPPIIPHKIDNYQIDLNVNKCLSCHSRTAVEASQAPMISVTHFMDRDGQTLGTVSPRRYFCTQCHVVQHDAEPPVANGFLDVDSVLDHIIGAGEEGQ</sequence>
<dbReference type="InterPro" id="IPR036280">
    <property type="entry name" value="Multihaem_cyt_sf"/>
</dbReference>
<dbReference type="RefSeq" id="WP_164628032.1">
    <property type="nucleotide sequence ID" value="NZ_JAAIVJ010000019.1"/>
</dbReference>
<name>A0A6M0QX70_9RHOB</name>
<dbReference type="Proteomes" id="UP000477782">
    <property type="component" value="Unassembled WGS sequence"/>
</dbReference>
<keyword evidence="7 15" id="KW-0349">Heme</keyword>
<dbReference type="GO" id="GO:0042597">
    <property type="term" value="C:periplasmic space"/>
    <property type="evidence" value="ECO:0007669"/>
    <property type="project" value="UniProtKB-SubCell"/>
</dbReference>
<evidence type="ECO:0000256" key="5">
    <source>
        <dbReference type="ARBA" id="ARBA00013773"/>
    </source>
</evidence>
<keyword evidence="12 16" id="KW-0408">Iron</keyword>
<evidence type="ECO:0000256" key="3">
    <source>
        <dbReference type="ARBA" id="ARBA00007368"/>
    </source>
</evidence>
<keyword evidence="8 16" id="KW-0479">Metal-binding</keyword>
<feature type="chain" id="PRO_5026975137" description="Periplasmic nitrate reductase, electron transfer subunit" evidence="17">
    <location>
        <begin position="20"/>
        <end position="154"/>
    </location>
</feature>
<gene>
    <name evidence="18" type="ORF">G4Z14_17340</name>
</gene>
<evidence type="ECO:0000256" key="2">
    <source>
        <dbReference type="ARBA" id="ARBA00004418"/>
    </source>
</evidence>
<dbReference type="Pfam" id="PF03892">
    <property type="entry name" value="NapB"/>
    <property type="match status" value="1"/>
</dbReference>
<dbReference type="PIRSF" id="PIRSF006105">
    <property type="entry name" value="NapB"/>
    <property type="match status" value="1"/>
</dbReference>
<feature type="binding site" description="covalent" evidence="15">
    <location>
        <position position="81"/>
    </location>
    <ligand>
        <name>heme c</name>
        <dbReference type="ChEBI" id="CHEBI:61717"/>
        <label>1</label>
    </ligand>
</feature>
<comment type="function">
    <text evidence="1">Electron transfer subunit of the periplasmic nitrate reductase complex NapAB. Receives electrons from the membrane-anchored tetraheme c-type NapC protein and transfers these to NapA subunit, thus allowing electron flow between membrane and periplasm. Essential for periplasmic nitrate reduction with nitrate as the terminal electron acceptor.</text>
</comment>
<dbReference type="PANTHER" id="PTHR38604">
    <property type="entry name" value="PERIPLASMIC NITRATE REDUCTASE, ELECTRON TRANSFER SUBUNIT"/>
    <property type="match status" value="1"/>
</dbReference>
<feature type="signal peptide" evidence="17">
    <location>
        <begin position="1"/>
        <end position="19"/>
    </location>
</feature>
<evidence type="ECO:0000256" key="1">
    <source>
        <dbReference type="ARBA" id="ARBA00002599"/>
    </source>
</evidence>
<feature type="binding site" description="covalent" evidence="15">
    <location>
        <position position="78"/>
    </location>
    <ligand>
        <name>heme c</name>
        <dbReference type="ChEBI" id="CHEBI:61717"/>
        <label>1</label>
    </ligand>
</feature>
<dbReference type="GO" id="GO:0009061">
    <property type="term" value="P:anaerobic respiration"/>
    <property type="evidence" value="ECO:0007669"/>
    <property type="project" value="InterPro"/>
</dbReference>
<feature type="binding site" description="covalent" evidence="15">
    <location>
        <position position="121"/>
    </location>
    <ligand>
        <name>heme c</name>
        <dbReference type="ChEBI" id="CHEBI:61717"/>
        <label>2</label>
    </ligand>
</feature>
<accession>A0A6M0QX70</accession>
<evidence type="ECO:0000256" key="6">
    <source>
        <dbReference type="ARBA" id="ARBA00022448"/>
    </source>
</evidence>
<evidence type="ECO:0000256" key="13">
    <source>
        <dbReference type="ARBA" id="ARBA00031832"/>
    </source>
</evidence>
<dbReference type="AlphaFoldDB" id="A0A6M0QX70"/>
<evidence type="ECO:0000256" key="8">
    <source>
        <dbReference type="ARBA" id="ARBA00022723"/>
    </source>
</evidence>
<feature type="binding site" description="axial binding residue" evidence="16">
    <location>
        <position position="99"/>
    </location>
    <ligand>
        <name>heme c</name>
        <dbReference type="ChEBI" id="CHEBI:61717"/>
        <label>2</label>
    </ligand>
    <ligandPart>
        <name>Fe</name>
        <dbReference type="ChEBI" id="CHEBI:18248"/>
    </ligandPart>
</feature>
<evidence type="ECO:0000256" key="7">
    <source>
        <dbReference type="ARBA" id="ARBA00022617"/>
    </source>
</evidence>
<comment type="subunit">
    <text evidence="4 14">Component of the periplasmic nitrate reductase NapAB complex composed of NapA and NapB.</text>
</comment>
<evidence type="ECO:0000313" key="19">
    <source>
        <dbReference type="Proteomes" id="UP000477782"/>
    </source>
</evidence>
<comment type="caution">
    <text evidence="18">The sequence shown here is derived from an EMBL/GenBank/DDBJ whole genome shotgun (WGS) entry which is preliminary data.</text>
</comment>
<organism evidence="18 19">
    <name type="scientific">Tabrizicola oligotrophica</name>
    <dbReference type="NCBI Taxonomy" id="2710650"/>
    <lineage>
        <taxon>Bacteria</taxon>
        <taxon>Pseudomonadati</taxon>
        <taxon>Pseudomonadota</taxon>
        <taxon>Alphaproteobacteria</taxon>
        <taxon>Rhodobacterales</taxon>
        <taxon>Paracoccaceae</taxon>
        <taxon>Tabrizicola</taxon>
    </lineage>
</organism>
<keyword evidence="6 14" id="KW-0813">Transport</keyword>
<evidence type="ECO:0000256" key="11">
    <source>
        <dbReference type="ARBA" id="ARBA00022982"/>
    </source>
</evidence>
<dbReference type="EMBL" id="JAAIVJ010000019">
    <property type="protein sequence ID" value="NEY92055.1"/>
    <property type="molecule type" value="Genomic_DNA"/>
</dbReference>
<evidence type="ECO:0000256" key="10">
    <source>
        <dbReference type="ARBA" id="ARBA00022764"/>
    </source>
</evidence>
<evidence type="ECO:0000256" key="12">
    <source>
        <dbReference type="ARBA" id="ARBA00023004"/>
    </source>
</evidence>
<dbReference type="FunFam" id="1.10.1130.10:FF:000001">
    <property type="entry name" value="Periplasmic nitrate reductase, electron transfer subunit"/>
    <property type="match status" value="1"/>
</dbReference>
<evidence type="ECO:0000256" key="15">
    <source>
        <dbReference type="PIRSR" id="PIRSR006105-1"/>
    </source>
</evidence>
<comment type="PTM">
    <text evidence="15">Binds 2 heme C groups per subunit.</text>
</comment>